<keyword evidence="1" id="KW-0812">Transmembrane</keyword>
<keyword evidence="1" id="KW-1133">Transmembrane helix</keyword>
<evidence type="ECO:0000256" key="1">
    <source>
        <dbReference type="SAM" id="Phobius"/>
    </source>
</evidence>
<protein>
    <submittedName>
        <fullName evidence="2">Uncharacterized protein</fullName>
    </submittedName>
</protein>
<sequence length="188" mass="23690">MKIINILKIYRKTNILINKRDIILFLELLSKFFKNVYFYSKSKIHIKRFIYYKKKRKNKKTVYYIKNKNNKNSYYVYEGNSISKKKCSCLYFFREKEIFYISFSMIKRILNFKNKKYKMSKNFFDVINNTENYFLYFCNFIKNNPFFISNKNIFLFSSFLYLYYKYKIFNFYFFLILFKYEKLFIQKI</sequence>
<reference evidence="2" key="1">
    <citation type="submission" date="2022-11" db="EMBL/GenBank/DDBJ databases">
        <title>Genomic comparisons reveal selection pressure and functional variation between nutritional endosymbionts of cave-adapted and epigean Hawaiian planthoppers.</title>
        <authorList>
            <person name="Gossett J.M."/>
            <person name="Porter M.L."/>
            <person name="Vasquez Y."/>
            <person name="Bennett G.M."/>
            <person name="Chong R.A."/>
        </authorList>
    </citation>
    <scope>NUCLEOTIDE SEQUENCE</scope>
    <source>
        <strain evidence="2">OPOL2</strain>
    </source>
</reference>
<dbReference type="Proteomes" id="UP001222373">
    <property type="component" value="Chromosome"/>
</dbReference>
<dbReference type="AlphaFoldDB" id="A0AAX3NAB3"/>
<proteinExistence type="predicted"/>
<evidence type="ECO:0000313" key="2">
    <source>
        <dbReference type="EMBL" id="WDI79282.1"/>
    </source>
</evidence>
<keyword evidence="1" id="KW-0472">Membrane</keyword>
<gene>
    <name evidence="2" type="ORF">ONB67_00195</name>
</gene>
<name>A0AAX3NAB3_9PROT</name>
<organism evidence="2 3">
    <name type="scientific">Candidatus Vidania fulgoroideorum</name>
    <dbReference type="NCBI Taxonomy" id="881286"/>
    <lineage>
        <taxon>Bacteria</taxon>
        <taxon>Pseudomonadati</taxon>
        <taxon>Pseudomonadota</taxon>
        <taxon>Betaproteobacteria</taxon>
        <taxon>Candidatus Vidania</taxon>
    </lineage>
</organism>
<evidence type="ECO:0000313" key="3">
    <source>
        <dbReference type="Proteomes" id="UP001222373"/>
    </source>
</evidence>
<accession>A0AAX3NAB3</accession>
<dbReference type="EMBL" id="CP110500">
    <property type="protein sequence ID" value="WDI79282.1"/>
    <property type="molecule type" value="Genomic_DNA"/>
</dbReference>
<feature type="transmembrane region" description="Helical" evidence="1">
    <location>
        <begin position="153"/>
        <end position="178"/>
    </location>
</feature>